<gene>
    <name evidence="1" type="ORF">SDC9_37594</name>
</gene>
<reference evidence="1" key="1">
    <citation type="submission" date="2019-08" db="EMBL/GenBank/DDBJ databases">
        <authorList>
            <person name="Kucharzyk K."/>
            <person name="Murdoch R.W."/>
            <person name="Higgins S."/>
            <person name="Loffler F."/>
        </authorList>
    </citation>
    <scope>NUCLEOTIDE SEQUENCE</scope>
</reference>
<dbReference type="AlphaFoldDB" id="A0A644VJE4"/>
<evidence type="ECO:0000313" key="1">
    <source>
        <dbReference type="EMBL" id="MPL91519.1"/>
    </source>
</evidence>
<organism evidence="1">
    <name type="scientific">bioreactor metagenome</name>
    <dbReference type="NCBI Taxonomy" id="1076179"/>
    <lineage>
        <taxon>unclassified sequences</taxon>
        <taxon>metagenomes</taxon>
        <taxon>ecological metagenomes</taxon>
    </lineage>
</organism>
<dbReference type="InterPro" id="IPR046766">
    <property type="entry name" value="Bact_hydrolase"/>
</dbReference>
<dbReference type="Pfam" id="PF20603">
    <property type="entry name" value="Bact_hydrolase"/>
    <property type="match status" value="1"/>
</dbReference>
<comment type="caution">
    <text evidence="1">The sequence shown here is derived from an EMBL/GenBank/DDBJ whole genome shotgun (WGS) entry which is preliminary data.</text>
</comment>
<sequence>MKNQEVDNSICCPEFDPMPWDDKIIEWENKRFIKGSVCTFFHMPMNFGSVMRKLDQKIRSQGAIVEDNLGLSDHTSKWNMDIFLAVDKEVPGVENIVLSGKFYSKVYEGNFRETGKWCNDYKEIIQSKGLNIKKWYMWYTTCPKCAKKYGKNYVVIVGQVQ</sequence>
<proteinExistence type="predicted"/>
<accession>A0A644VJE4</accession>
<name>A0A644VJE4_9ZZZZ</name>
<dbReference type="EMBL" id="VSSQ01000331">
    <property type="protein sequence ID" value="MPL91519.1"/>
    <property type="molecule type" value="Genomic_DNA"/>
</dbReference>
<protein>
    <submittedName>
        <fullName evidence="1">Uncharacterized protein</fullName>
    </submittedName>
</protein>